<dbReference type="OrthoDB" id="68483at2759"/>
<dbReference type="GO" id="GO:0004674">
    <property type="term" value="F:protein serine/threonine kinase activity"/>
    <property type="evidence" value="ECO:0007669"/>
    <property type="project" value="InterPro"/>
</dbReference>
<feature type="region of interest" description="Disordered" evidence="4">
    <location>
        <begin position="493"/>
        <end position="526"/>
    </location>
</feature>
<feature type="compositionally biased region" description="Basic and acidic residues" evidence="4">
    <location>
        <begin position="567"/>
        <end position="577"/>
    </location>
</feature>
<reference evidence="6 7" key="1">
    <citation type="journal article" date="2019" name="Nat. Ecol. Evol.">
        <title>Megaphylogeny resolves global patterns of mushroom evolution.</title>
        <authorList>
            <person name="Varga T."/>
            <person name="Krizsan K."/>
            <person name="Foldi C."/>
            <person name="Dima B."/>
            <person name="Sanchez-Garcia M."/>
            <person name="Sanchez-Ramirez S."/>
            <person name="Szollosi G.J."/>
            <person name="Szarkandi J.G."/>
            <person name="Papp V."/>
            <person name="Albert L."/>
            <person name="Andreopoulos W."/>
            <person name="Angelini C."/>
            <person name="Antonin V."/>
            <person name="Barry K.W."/>
            <person name="Bougher N.L."/>
            <person name="Buchanan P."/>
            <person name="Buyck B."/>
            <person name="Bense V."/>
            <person name="Catcheside P."/>
            <person name="Chovatia M."/>
            <person name="Cooper J."/>
            <person name="Damon W."/>
            <person name="Desjardin D."/>
            <person name="Finy P."/>
            <person name="Geml J."/>
            <person name="Haridas S."/>
            <person name="Hughes K."/>
            <person name="Justo A."/>
            <person name="Karasinski D."/>
            <person name="Kautmanova I."/>
            <person name="Kiss B."/>
            <person name="Kocsube S."/>
            <person name="Kotiranta H."/>
            <person name="LaButti K.M."/>
            <person name="Lechner B.E."/>
            <person name="Liimatainen K."/>
            <person name="Lipzen A."/>
            <person name="Lukacs Z."/>
            <person name="Mihaltcheva S."/>
            <person name="Morgado L.N."/>
            <person name="Niskanen T."/>
            <person name="Noordeloos M.E."/>
            <person name="Ohm R.A."/>
            <person name="Ortiz-Santana B."/>
            <person name="Ovrebo C."/>
            <person name="Racz N."/>
            <person name="Riley R."/>
            <person name="Savchenko A."/>
            <person name="Shiryaev A."/>
            <person name="Soop K."/>
            <person name="Spirin V."/>
            <person name="Szebenyi C."/>
            <person name="Tomsovsky M."/>
            <person name="Tulloss R.E."/>
            <person name="Uehling J."/>
            <person name="Grigoriev I.V."/>
            <person name="Vagvolgyi C."/>
            <person name="Papp T."/>
            <person name="Martin F.M."/>
            <person name="Miettinen O."/>
            <person name="Hibbett D.S."/>
            <person name="Nagy L.G."/>
        </authorList>
    </citation>
    <scope>NUCLEOTIDE SEQUENCE [LARGE SCALE GENOMIC DNA]</scope>
    <source>
        <strain evidence="6 7">OMC1185</strain>
    </source>
</reference>
<dbReference type="InterPro" id="IPR008271">
    <property type="entry name" value="Ser/Thr_kinase_AS"/>
</dbReference>
<accession>A0A5C3N8D4</accession>
<dbReference type="Pfam" id="PF00069">
    <property type="entry name" value="Pkinase"/>
    <property type="match status" value="1"/>
</dbReference>
<dbReference type="SUPFAM" id="SSF56112">
    <property type="entry name" value="Protein kinase-like (PK-like)"/>
    <property type="match status" value="1"/>
</dbReference>
<organism evidence="6 7">
    <name type="scientific">Heliocybe sulcata</name>
    <dbReference type="NCBI Taxonomy" id="5364"/>
    <lineage>
        <taxon>Eukaryota</taxon>
        <taxon>Fungi</taxon>
        <taxon>Dikarya</taxon>
        <taxon>Basidiomycota</taxon>
        <taxon>Agaricomycotina</taxon>
        <taxon>Agaricomycetes</taxon>
        <taxon>Gloeophyllales</taxon>
        <taxon>Gloeophyllaceae</taxon>
        <taxon>Heliocybe</taxon>
    </lineage>
</organism>
<sequence length="1073" mass="119326">MNPPQIPQDATDIFSISDEVLEEQFQFIEEIGFGNWGSVWLCRPKEDLPTEVHESLQRAKVAVKLVHRSKTSTSAARFKSLWNEMKIVRALKEGHPAIISFYSLVITPRYAMITMAHHPRLMPVQIPEHHSREWFRLLLSGVEFLHRRGVVHNDIKPANILLSKQNVPVLIDFGFAEKYDPQSSKAFLSDLAYGTPEYLSPERARGLPHDTRKSDIWSLGITFFEILTGRTPFEYNEGEQFSTKADLERYWARTMKGKWVGTWKMSKGIERLLKKMTLPNADLRITSSQAFDDPYWTKDLEPPVSAHKRTASGTPSFVDIISPFSTHSRPARVRKRFHANDEEAENVKPGNLDLPPGLDEAKLAKVQEELGPIREAQQRRSRSQSRPRVLQDRQPSRGPLKARVPTIRIAPDLPPMKGSPPVTPARKVVSSRVATARKENAAPRAPGVLASARRPAGPRAPVSPKSGLAVTSASYLNRQAPFAEALPYGKASKVKDTPQRPKKVLGDVMHPNGKDESVDEWTGSAGKQSVKALQRVNEWERERQRLRELERLRDTEEEGASVNVEPVQERPETKAVQEKVNFGEDSGSEKENRDQVSVLPSSRSVSVGTRSVSGSTWNAFDSTRESSPSDWDGSPASPTPSLSGFKHSLRTSIDKTVRSAKSSVLALGRMSTPALTLSGGEESVSLRSRESWEEAIIREAGRTLPARVKADNESDGMAVWMQNVEKVVEQTRARFAITQVLPQVPLAPATKPVARAASMSSRKMLPANKIFACDDEDDVKFDRLSTSRTSRHSSPANAILDQNAPSIPEEKSVTAPEIKEAEATNLRRPRRNTVGTRSPEVDATDGIDQGSPSKRREKSRSHGDLLRPISPLEQLEIDQRIVPSPRLPLSSLLDSSLFIASPIRPSFENTAVPTVTLNSPACEEPDDLAAEPFLVEPYASRQRPLNAETTMDSPTRRHVEGVYDRFLMATSGVKRAGRGYQSNCQRPLGDIVTRQSPAPKRDRSFFPTSRRPLPPPVSSDDLRRAASIDELGLVARTAPVLSDEERKHSVRLMGALKAMLTGKQTSRRSSRLL</sequence>
<keyword evidence="7" id="KW-1185">Reference proteome</keyword>
<evidence type="ECO:0000256" key="4">
    <source>
        <dbReference type="SAM" id="MobiDB-lite"/>
    </source>
</evidence>
<dbReference type="EMBL" id="ML213509">
    <property type="protein sequence ID" value="TFK52188.1"/>
    <property type="molecule type" value="Genomic_DNA"/>
</dbReference>
<dbReference type="CDD" id="cd14014">
    <property type="entry name" value="STKc_PknB_like"/>
    <property type="match status" value="1"/>
</dbReference>
<dbReference type="PROSITE" id="PS50011">
    <property type="entry name" value="PROTEIN_KINASE_DOM"/>
    <property type="match status" value="1"/>
</dbReference>
<dbReference type="InterPro" id="IPR045269">
    <property type="entry name" value="Atg1-like"/>
</dbReference>
<proteinExistence type="predicted"/>
<dbReference type="InterPro" id="IPR011009">
    <property type="entry name" value="Kinase-like_dom_sf"/>
</dbReference>
<feature type="compositionally biased region" description="Low complexity" evidence="4">
    <location>
        <begin position="596"/>
        <end position="616"/>
    </location>
</feature>
<evidence type="ECO:0000313" key="7">
    <source>
        <dbReference type="Proteomes" id="UP000305948"/>
    </source>
</evidence>
<evidence type="ECO:0000313" key="6">
    <source>
        <dbReference type="EMBL" id="TFK52188.1"/>
    </source>
</evidence>
<keyword evidence="1 3" id="KW-0547">Nucleotide-binding</keyword>
<feature type="region of interest" description="Disordered" evidence="4">
    <location>
        <begin position="337"/>
        <end position="358"/>
    </location>
</feature>
<dbReference type="Gene3D" id="1.10.510.10">
    <property type="entry name" value="Transferase(Phosphotransferase) domain 1"/>
    <property type="match status" value="1"/>
</dbReference>
<feature type="region of interest" description="Disordered" evidence="4">
    <location>
        <begin position="552"/>
        <end position="647"/>
    </location>
</feature>
<dbReference type="PROSITE" id="PS00107">
    <property type="entry name" value="PROTEIN_KINASE_ATP"/>
    <property type="match status" value="1"/>
</dbReference>
<dbReference type="Proteomes" id="UP000305948">
    <property type="component" value="Unassembled WGS sequence"/>
</dbReference>
<protein>
    <recommendedName>
        <fullName evidence="5">Protein kinase domain-containing protein</fullName>
    </recommendedName>
</protein>
<gene>
    <name evidence="6" type="ORF">OE88DRAFT_1657290</name>
</gene>
<dbReference type="SMART" id="SM00220">
    <property type="entry name" value="S_TKc"/>
    <property type="match status" value="1"/>
</dbReference>
<evidence type="ECO:0000256" key="1">
    <source>
        <dbReference type="ARBA" id="ARBA00022741"/>
    </source>
</evidence>
<feature type="region of interest" description="Disordered" evidence="4">
    <location>
        <begin position="784"/>
        <end position="867"/>
    </location>
</feature>
<dbReference type="PROSITE" id="PS00108">
    <property type="entry name" value="PROTEIN_KINASE_ST"/>
    <property type="match status" value="1"/>
</dbReference>
<feature type="binding site" evidence="3">
    <location>
        <position position="64"/>
    </location>
    <ligand>
        <name>ATP</name>
        <dbReference type="ChEBI" id="CHEBI:30616"/>
    </ligand>
</feature>
<keyword evidence="2 3" id="KW-0067">ATP-binding</keyword>
<feature type="compositionally biased region" description="Polar residues" evidence="4">
    <location>
        <begin position="617"/>
        <end position="629"/>
    </location>
</feature>
<dbReference type="GO" id="GO:0005737">
    <property type="term" value="C:cytoplasm"/>
    <property type="evidence" value="ECO:0007669"/>
    <property type="project" value="TreeGrafter"/>
</dbReference>
<feature type="domain" description="Protein kinase" evidence="5">
    <location>
        <begin position="25"/>
        <end position="296"/>
    </location>
</feature>
<dbReference type="GO" id="GO:0005524">
    <property type="term" value="F:ATP binding"/>
    <property type="evidence" value="ECO:0007669"/>
    <property type="project" value="UniProtKB-UniRule"/>
</dbReference>
<dbReference type="GO" id="GO:0010506">
    <property type="term" value="P:regulation of autophagy"/>
    <property type="evidence" value="ECO:0007669"/>
    <property type="project" value="InterPro"/>
</dbReference>
<dbReference type="PANTHER" id="PTHR24348">
    <property type="entry name" value="SERINE/THREONINE-PROTEIN KINASE UNC-51-RELATED"/>
    <property type="match status" value="1"/>
</dbReference>
<name>A0A5C3N8D4_9AGAM</name>
<dbReference type="AlphaFoldDB" id="A0A5C3N8D4"/>
<feature type="region of interest" description="Disordered" evidence="4">
    <location>
        <begin position="990"/>
        <end position="1020"/>
    </location>
</feature>
<evidence type="ECO:0000259" key="5">
    <source>
        <dbReference type="PROSITE" id="PS50011"/>
    </source>
</evidence>
<feature type="compositionally biased region" description="Basic and acidic residues" evidence="4">
    <location>
        <begin position="808"/>
        <end position="822"/>
    </location>
</feature>
<dbReference type="PANTHER" id="PTHR24348:SF68">
    <property type="entry name" value="SERINE_THREONINE-PROTEIN KINASE ATG1C"/>
    <property type="match status" value="1"/>
</dbReference>
<dbReference type="STRING" id="5364.A0A5C3N8D4"/>
<feature type="region of interest" description="Disordered" evidence="4">
    <location>
        <begin position="372"/>
        <end position="405"/>
    </location>
</feature>
<evidence type="ECO:0000256" key="3">
    <source>
        <dbReference type="PROSITE-ProRule" id="PRU10141"/>
    </source>
</evidence>
<dbReference type="InterPro" id="IPR000719">
    <property type="entry name" value="Prot_kinase_dom"/>
</dbReference>
<evidence type="ECO:0000256" key="2">
    <source>
        <dbReference type="ARBA" id="ARBA00022840"/>
    </source>
</evidence>
<dbReference type="InterPro" id="IPR017441">
    <property type="entry name" value="Protein_kinase_ATP_BS"/>
</dbReference>